<proteinExistence type="inferred from homology"/>
<dbReference type="PANTHER" id="PTHR10655">
    <property type="entry name" value="LYSOPHOSPHOLIPASE-RELATED"/>
    <property type="match status" value="1"/>
</dbReference>
<dbReference type="OrthoDB" id="2418081at2759"/>
<organism evidence="4 5">
    <name type="scientific">Aspergillus sclerotiicarbonarius (strain CBS 121057 / IBT 28362)</name>
    <dbReference type="NCBI Taxonomy" id="1448318"/>
    <lineage>
        <taxon>Eukaryota</taxon>
        <taxon>Fungi</taxon>
        <taxon>Dikarya</taxon>
        <taxon>Ascomycota</taxon>
        <taxon>Pezizomycotina</taxon>
        <taxon>Eurotiomycetes</taxon>
        <taxon>Eurotiomycetidae</taxon>
        <taxon>Eurotiales</taxon>
        <taxon>Aspergillaceae</taxon>
        <taxon>Aspergillus</taxon>
        <taxon>Aspergillus subgen. Circumdati</taxon>
    </lineage>
</organism>
<feature type="region of interest" description="Disordered" evidence="2">
    <location>
        <begin position="1"/>
        <end position="20"/>
    </location>
</feature>
<dbReference type="InterPro" id="IPR050565">
    <property type="entry name" value="LYPA1-2/EST-like"/>
</dbReference>
<dbReference type="Proteomes" id="UP000248423">
    <property type="component" value="Unassembled WGS sequence"/>
</dbReference>
<evidence type="ECO:0000256" key="2">
    <source>
        <dbReference type="SAM" id="MobiDB-lite"/>
    </source>
</evidence>
<protein>
    <submittedName>
        <fullName evidence="4">Lysophospholipase/carboxylesterase family protein</fullName>
    </submittedName>
</protein>
<gene>
    <name evidence="4" type="ORF">BO78DRAFT_375609</name>
</gene>
<dbReference type="GO" id="GO:0052689">
    <property type="term" value="F:carboxylic ester hydrolase activity"/>
    <property type="evidence" value="ECO:0007669"/>
    <property type="project" value="TreeGrafter"/>
</dbReference>
<sequence>MTTTTTPFPTPHIHPPLPQSTHTHTAILLHGRGSTGPEFASELFSSCTSHGKPLPSHLPTFRWIFPTSKNRWNSRFEETIPAWFDAYSLTDITEHQELQGPGLRESVAYILRILEEEITRLDGKPGNVFLGGISQGMAIALWSWVCAGRKGLGRLGGVVGFCGWMPFAERFVDGDGGLDGGRRRLVEFCSGVMEGDLDLDMRVLDTPVLVGHGVDDPVVSVELGRQAVGIMKREGIQVEWMEYVGAEGDGHWIKEPEGFDAVLRFLQLGSGMGWSIS</sequence>
<evidence type="ECO:0000259" key="3">
    <source>
        <dbReference type="Pfam" id="PF02230"/>
    </source>
</evidence>
<dbReference type="InterPro" id="IPR029058">
    <property type="entry name" value="AB_hydrolase_fold"/>
</dbReference>
<feature type="compositionally biased region" description="Pro residues" evidence="2">
    <location>
        <begin position="8"/>
        <end position="18"/>
    </location>
</feature>
<evidence type="ECO:0000313" key="5">
    <source>
        <dbReference type="Proteomes" id="UP000248423"/>
    </source>
</evidence>
<dbReference type="SUPFAM" id="SSF53474">
    <property type="entry name" value="alpha/beta-Hydrolases"/>
    <property type="match status" value="1"/>
</dbReference>
<dbReference type="GO" id="GO:0005737">
    <property type="term" value="C:cytoplasm"/>
    <property type="evidence" value="ECO:0007669"/>
    <property type="project" value="TreeGrafter"/>
</dbReference>
<dbReference type="Pfam" id="PF02230">
    <property type="entry name" value="Abhydrolase_2"/>
    <property type="match status" value="1"/>
</dbReference>
<name>A0A319DZV8_ASPSB</name>
<dbReference type="Gene3D" id="3.40.50.1820">
    <property type="entry name" value="alpha/beta hydrolase"/>
    <property type="match status" value="1"/>
</dbReference>
<dbReference type="PANTHER" id="PTHR10655:SF63">
    <property type="entry name" value="PHOSPHOLIPASE_CARBOXYLESTERASE_THIOESTERASE DOMAIN-CONTAINING PROTEIN"/>
    <property type="match status" value="1"/>
</dbReference>
<dbReference type="GO" id="GO:0008474">
    <property type="term" value="F:palmitoyl-(protein) hydrolase activity"/>
    <property type="evidence" value="ECO:0007669"/>
    <property type="project" value="TreeGrafter"/>
</dbReference>
<dbReference type="InterPro" id="IPR003140">
    <property type="entry name" value="PLipase/COase/thioEstase"/>
</dbReference>
<evidence type="ECO:0000256" key="1">
    <source>
        <dbReference type="ARBA" id="ARBA00006499"/>
    </source>
</evidence>
<reference evidence="4 5" key="1">
    <citation type="submission" date="2018-02" db="EMBL/GenBank/DDBJ databases">
        <title>The genomes of Aspergillus section Nigri reveals drivers in fungal speciation.</title>
        <authorList>
            <consortium name="DOE Joint Genome Institute"/>
            <person name="Vesth T.C."/>
            <person name="Nybo J."/>
            <person name="Theobald S."/>
            <person name="Brandl J."/>
            <person name="Frisvad J.C."/>
            <person name="Nielsen K.F."/>
            <person name="Lyhne E.K."/>
            <person name="Kogle M.E."/>
            <person name="Kuo A."/>
            <person name="Riley R."/>
            <person name="Clum A."/>
            <person name="Nolan M."/>
            <person name="Lipzen A."/>
            <person name="Salamov A."/>
            <person name="Henrissat B."/>
            <person name="Wiebenga A."/>
            <person name="De vries R.P."/>
            <person name="Grigoriev I.V."/>
            <person name="Mortensen U.H."/>
            <person name="Andersen M.R."/>
            <person name="Baker S.E."/>
        </authorList>
    </citation>
    <scope>NUCLEOTIDE SEQUENCE [LARGE SCALE GENOMIC DNA]</scope>
    <source>
        <strain evidence="4 5">CBS 121057</strain>
    </source>
</reference>
<accession>A0A319DZV8</accession>
<dbReference type="EMBL" id="KZ826383">
    <property type="protein sequence ID" value="PYI03257.1"/>
    <property type="molecule type" value="Genomic_DNA"/>
</dbReference>
<comment type="similarity">
    <text evidence="1">Belongs to the AB hydrolase superfamily. AB hydrolase 2 family.</text>
</comment>
<dbReference type="STRING" id="1448318.A0A319DZV8"/>
<feature type="domain" description="Phospholipase/carboxylesterase/thioesterase" evidence="3">
    <location>
        <begin position="18"/>
        <end position="171"/>
    </location>
</feature>
<dbReference type="AlphaFoldDB" id="A0A319DZV8"/>
<evidence type="ECO:0000313" key="4">
    <source>
        <dbReference type="EMBL" id="PYI03257.1"/>
    </source>
</evidence>
<dbReference type="VEuPathDB" id="FungiDB:BO78DRAFT_375609"/>
<keyword evidence="5" id="KW-1185">Reference proteome</keyword>